<organism evidence="16 17">
    <name type="scientific">Brassica oleracea var. oleracea</name>
    <dbReference type="NCBI Taxonomy" id="109376"/>
    <lineage>
        <taxon>Eukaryota</taxon>
        <taxon>Viridiplantae</taxon>
        <taxon>Streptophyta</taxon>
        <taxon>Embryophyta</taxon>
        <taxon>Tracheophyta</taxon>
        <taxon>Spermatophyta</taxon>
        <taxon>Magnoliopsida</taxon>
        <taxon>eudicotyledons</taxon>
        <taxon>Gunneridae</taxon>
        <taxon>Pentapetalae</taxon>
        <taxon>rosids</taxon>
        <taxon>malvids</taxon>
        <taxon>Brassicales</taxon>
        <taxon>Brassicaceae</taxon>
        <taxon>Brassiceae</taxon>
        <taxon>Brassica</taxon>
    </lineage>
</organism>
<dbReference type="InterPro" id="IPR008271">
    <property type="entry name" value="Ser/Thr_kinase_AS"/>
</dbReference>
<dbReference type="Gene3D" id="3.30.200.20">
    <property type="entry name" value="Phosphorylase Kinase, domain 1"/>
    <property type="match status" value="1"/>
</dbReference>
<keyword evidence="17" id="KW-1185">Reference proteome</keyword>
<dbReference type="GO" id="GO:0009737">
    <property type="term" value="P:response to abscisic acid"/>
    <property type="evidence" value="ECO:0007669"/>
    <property type="project" value="EnsemblPlants"/>
</dbReference>
<comment type="catalytic activity">
    <reaction evidence="10">
        <text>L-threonyl-[protein] + ATP = O-phospho-L-threonyl-[protein] + ADP + H(+)</text>
        <dbReference type="Rhea" id="RHEA:46608"/>
        <dbReference type="Rhea" id="RHEA-COMP:11060"/>
        <dbReference type="Rhea" id="RHEA-COMP:11605"/>
        <dbReference type="ChEBI" id="CHEBI:15378"/>
        <dbReference type="ChEBI" id="CHEBI:30013"/>
        <dbReference type="ChEBI" id="CHEBI:30616"/>
        <dbReference type="ChEBI" id="CHEBI:61977"/>
        <dbReference type="ChEBI" id="CHEBI:456216"/>
        <dbReference type="EC" id="2.7.11.1"/>
    </reaction>
</comment>
<feature type="domain" description="NAF" evidence="15">
    <location>
        <begin position="329"/>
        <end position="354"/>
    </location>
</feature>
<dbReference type="GeneID" id="106321282"/>
<dbReference type="RefSeq" id="XP_013615040.1">
    <property type="nucleotide sequence ID" value="XM_013759586.1"/>
</dbReference>
<name>A0A0D2ZUU4_BRAOL</name>
<comment type="similarity">
    <text evidence="2">Belongs to the protein kinase superfamily. CAMK Ser/Thr protein kinase family. SNF1 subfamily.</text>
</comment>
<dbReference type="FunFam" id="3.30.310.80:FF:000005">
    <property type="entry name" value="Non-specific serine/threonine protein kinase"/>
    <property type="match status" value="1"/>
</dbReference>
<dbReference type="FunFam" id="3.30.200.20:FF:000096">
    <property type="entry name" value="Non-specific serine/threonine protein kinase"/>
    <property type="match status" value="1"/>
</dbReference>
<evidence type="ECO:0000256" key="11">
    <source>
        <dbReference type="ARBA" id="ARBA00048679"/>
    </source>
</evidence>
<keyword evidence="8 12" id="KW-0067">ATP-binding</keyword>
<evidence type="ECO:0000256" key="7">
    <source>
        <dbReference type="ARBA" id="ARBA00022777"/>
    </source>
</evidence>
<reference evidence="16" key="2">
    <citation type="submission" date="2015-06" db="UniProtKB">
        <authorList>
            <consortium name="EnsemblPlants"/>
        </authorList>
    </citation>
    <scope>IDENTIFICATION</scope>
</reference>
<dbReference type="CDD" id="cd12195">
    <property type="entry name" value="CIPK_C"/>
    <property type="match status" value="1"/>
</dbReference>
<keyword evidence="4 13" id="KW-0723">Serine/threonine-protein kinase</keyword>
<dbReference type="InterPro" id="IPR018451">
    <property type="entry name" value="NAF/FISL_domain"/>
</dbReference>
<evidence type="ECO:0000256" key="13">
    <source>
        <dbReference type="RuleBase" id="RU000304"/>
    </source>
</evidence>
<evidence type="ECO:0000256" key="9">
    <source>
        <dbReference type="ARBA" id="ARBA00023211"/>
    </source>
</evidence>
<dbReference type="Gene3D" id="3.30.310.80">
    <property type="entry name" value="Kinase associated domain 1, KA1"/>
    <property type="match status" value="1"/>
</dbReference>
<dbReference type="Pfam" id="PF03822">
    <property type="entry name" value="NAF"/>
    <property type="match status" value="1"/>
</dbReference>
<evidence type="ECO:0000256" key="3">
    <source>
        <dbReference type="ARBA" id="ARBA00012513"/>
    </source>
</evidence>
<evidence type="ECO:0000256" key="12">
    <source>
        <dbReference type="PROSITE-ProRule" id="PRU10141"/>
    </source>
</evidence>
<feature type="binding site" evidence="12">
    <location>
        <position position="73"/>
    </location>
    <ligand>
        <name>ATP</name>
        <dbReference type="ChEBI" id="CHEBI:30616"/>
    </ligand>
</feature>
<dbReference type="Gene3D" id="1.10.510.10">
    <property type="entry name" value="Transferase(Phosphotransferase) domain 1"/>
    <property type="match status" value="1"/>
</dbReference>
<evidence type="ECO:0000256" key="4">
    <source>
        <dbReference type="ARBA" id="ARBA00022527"/>
    </source>
</evidence>
<dbReference type="GO" id="GO:0005524">
    <property type="term" value="F:ATP binding"/>
    <property type="evidence" value="ECO:0007669"/>
    <property type="project" value="UniProtKB-UniRule"/>
</dbReference>
<comment type="catalytic activity">
    <reaction evidence="11">
        <text>L-seryl-[protein] + ATP = O-phospho-L-seryl-[protein] + ADP + H(+)</text>
        <dbReference type="Rhea" id="RHEA:17989"/>
        <dbReference type="Rhea" id="RHEA-COMP:9863"/>
        <dbReference type="Rhea" id="RHEA-COMP:11604"/>
        <dbReference type="ChEBI" id="CHEBI:15378"/>
        <dbReference type="ChEBI" id="CHEBI:29999"/>
        <dbReference type="ChEBI" id="CHEBI:30616"/>
        <dbReference type="ChEBI" id="CHEBI:83421"/>
        <dbReference type="ChEBI" id="CHEBI:456216"/>
        <dbReference type="EC" id="2.7.11.1"/>
    </reaction>
</comment>
<dbReference type="PROSITE" id="PS00107">
    <property type="entry name" value="PROTEIN_KINASE_ATP"/>
    <property type="match status" value="1"/>
</dbReference>
<dbReference type="HOGENOM" id="CLU_000288_59_0_1"/>
<comment type="cofactor">
    <cofactor evidence="1">
        <name>Mn(2+)</name>
        <dbReference type="ChEBI" id="CHEBI:29035"/>
    </cofactor>
</comment>
<dbReference type="Pfam" id="PF00069">
    <property type="entry name" value="Pkinase"/>
    <property type="match status" value="1"/>
</dbReference>
<dbReference type="SUPFAM" id="SSF56112">
    <property type="entry name" value="Protein kinase-like (PK-like)"/>
    <property type="match status" value="1"/>
</dbReference>
<dbReference type="eggNOG" id="KOG0583">
    <property type="taxonomic scope" value="Eukaryota"/>
</dbReference>
<protein>
    <recommendedName>
        <fullName evidence="3">non-specific serine/threonine protein kinase</fullName>
        <ecNumber evidence="3">2.7.11.1</ecNumber>
    </recommendedName>
</protein>
<dbReference type="Gramene" id="Bo01383s020.1">
    <property type="protein sequence ID" value="Bo01383s020.1"/>
    <property type="gene ID" value="Bo01383s020"/>
</dbReference>
<dbReference type="PANTHER" id="PTHR43895">
    <property type="entry name" value="CALCIUM/CALMODULIN-DEPENDENT PROTEIN KINASE KINASE-RELATED"/>
    <property type="match status" value="1"/>
</dbReference>
<reference evidence="16" key="1">
    <citation type="journal article" date="2014" name="Genome Biol.">
        <title>Transcriptome and methylome profiling reveals relics of genome dominance in the mesopolyploid Brassica oleracea.</title>
        <authorList>
            <person name="Parkin I.A."/>
            <person name="Koh C."/>
            <person name="Tang H."/>
            <person name="Robinson S.J."/>
            <person name="Kagale S."/>
            <person name="Clarke W.E."/>
            <person name="Town C.D."/>
            <person name="Nixon J."/>
            <person name="Krishnakumar V."/>
            <person name="Bidwell S.L."/>
            <person name="Denoeud F."/>
            <person name="Belcram H."/>
            <person name="Links M.G."/>
            <person name="Just J."/>
            <person name="Clarke C."/>
            <person name="Bender T."/>
            <person name="Huebert T."/>
            <person name="Mason A.S."/>
            <person name="Pires J.C."/>
            <person name="Barker G."/>
            <person name="Moore J."/>
            <person name="Walley P.G."/>
            <person name="Manoli S."/>
            <person name="Batley J."/>
            <person name="Edwards D."/>
            <person name="Nelson M.N."/>
            <person name="Wang X."/>
            <person name="Paterson A.H."/>
            <person name="King G."/>
            <person name="Bancroft I."/>
            <person name="Chalhoub B."/>
            <person name="Sharpe A.G."/>
        </authorList>
    </citation>
    <scope>NUCLEOTIDE SEQUENCE [LARGE SCALE GENOMIC DNA]</scope>
    <source>
        <strain evidence="16">cv. TO1000</strain>
    </source>
</reference>
<dbReference type="InterPro" id="IPR000719">
    <property type="entry name" value="Prot_kinase_dom"/>
</dbReference>
<evidence type="ECO:0000313" key="17">
    <source>
        <dbReference type="Proteomes" id="UP000032141"/>
    </source>
</evidence>
<evidence type="ECO:0000256" key="1">
    <source>
        <dbReference type="ARBA" id="ARBA00001936"/>
    </source>
</evidence>
<dbReference type="CDD" id="cd14663">
    <property type="entry name" value="STKc_SnRK3"/>
    <property type="match status" value="1"/>
</dbReference>
<proteinExistence type="inferred from homology"/>
<keyword evidence="7" id="KW-0418">Kinase</keyword>
<dbReference type="InterPro" id="IPR004041">
    <property type="entry name" value="NAF_dom"/>
</dbReference>
<dbReference type="EnsemblPlants" id="Bo01383s020.1">
    <property type="protein sequence ID" value="Bo01383s020.1"/>
    <property type="gene ID" value="Bo01383s020"/>
</dbReference>
<keyword evidence="6 12" id="KW-0547">Nucleotide-binding</keyword>
<dbReference type="STRING" id="109376.A0A0D2ZUU4"/>
<sequence>MEEAAYPNKVIQQLFLCFSSSYIVLQETKLEPMDKNGIVLMKRYELGRLLGKGTFAKVYHARNLKTGESVAIKVIDKEKVTKVGLIDQIKREISVMRLVRHPNVVFLHEVMASKTKIYFVMEYVKGGELFNKVSKGKLKEDVAKKYFQQLIGAIDYCHSRGVYHRDIKPENLLLDENGDLKISDFGLSALRESRKQDGLLHTTCGTPAYVAPEVICKKGYDGDKADVWSCGVVLYVLLAGFLPFHQQNLVEMYRKIKNGEFKCPNWFPPEVKKLLSRILDPNPNSRIKINKIMENSWFQKGFKKIETPKSPDSNQIESLISDVHAAFAVQPMCYNAFDLISSLSQGFDLSGLFEKEERSESMFTTKKEAKEIVSKFEEIATSSERFDLKKSNVGVKMEDRKEGRKGQLAINVEIFEVTKSFHMVEFKKSKGDTMEYKQFCDGELKPSLKDIVWKWQGNNNNNNTNENVA</sequence>
<dbReference type="PROSITE" id="PS50816">
    <property type="entry name" value="NAF"/>
    <property type="match status" value="1"/>
</dbReference>
<evidence type="ECO:0000259" key="14">
    <source>
        <dbReference type="PROSITE" id="PS50011"/>
    </source>
</evidence>
<feature type="domain" description="Protein kinase" evidence="14">
    <location>
        <begin position="44"/>
        <end position="298"/>
    </location>
</feature>
<dbReference type="KEGG" id="boe:106321282"/>
<dbReference type="OrthoDB" id="193931at2759"/>
<evidence type="ECO:0000256" key="2">
    <source>
        <dbReference type="ARBA" id="ARBA00006234"/>
    </source>
</evidence>
<keyword evidence="9" id="KW-0464">Manganese</keyword>
<keyword evidence="5" id="KW-0808">Transferase</keyword>
<dbReference type="PROSITE" id="PS00108">
    <property type="entry name" value="PROTEIN_KINASE_ST"/>
    <property type="match status" value="1"/>
</dbReference>
<dbReference type="PANTHER" id="PTHR43895:SF3">
    <property type="entry name" value="CBL-INTERACTING SERINE_THREONINE-PROTEIN KINASE 20"/>
    <property type="match status" value="1"/>
</dbReference>
<dbReference type="FunFam" id="1.10.510.10:FF:000653">
    <property type="entry name" value="Non-specific serine/threonine protein kinase"/>
    <property type="match status" value="1"/>
</dbReference>
<dbReference type="InterPro" id="IPR011009">
    <property type="entry name" value="Kinase-like_dom_sf"/>
</dbReference>
<dbReference type="GO" id="GO:0004674">
    <property type="term" value="F:protein serine/threonine kinase activity"/>
    <property type="evidence" value="ECO:0007669"/>
    <property type="project" value="UniProtKB-KW"/>
</dbReference>
<evidence type="ECO:0000259" key="15">
    <source>
        <dbReference type="PROSITE" id="PS50816"/>
    </source>
</evidence>
<dbReference type="SMART" id="SM00220">
    <property type="entry name" value="S_TKc"/>
    <property type="match status" value="1"/>
</dbReference>
<dbReference type="PROSITE" id="PS50011">
    <property type="entry name" value="PROTEIN_KINASE_DOM"/>
    <property type="match status" value="1"/>
</dbReference>
<dbReference type="OMA" id="FEEIAMN"/>
<dbReference type="AlphaFoldDB" id="A0A0D2ZUU4"/>
<evidence type="ECO:0000256" key="6">
    <source>
        <dbReference type="ARBA" id="ARBA00022741"/>
    </source>
</evidence>
<accession>A0A0D2ZUU4</accession>
<dbReference type="GO" id="GO:0007165">
    <property type="term" value="P:signal transduction"/>
    <property type="evidence" value="ECO:0007669"/>
    <property type="project" value="InterPro"/>
</dbReference>
<evidence type="ECO:0000313" key="16">
    <source>
        <dbReference type="EnsemblPlants" id="Bo01383s020.1"/>
    </source>
</evidence>
<evidence type="ECO:0000256" key="10">
    <source>
        <dbReference type="ARBA" id="ARBA00047899"/>
    </source>
</evidence>
<dbReference type="InterPro" id="IPR017441">
    <property type="entry name" value="Protein_kinase_ATP_BS"/>
</dbReference>
<dbReference type="Proteomes" id="UP000032141">
    <property type="component" value="Unassembled WGS sequence"/>
</dbReference>
<dbReference type="GO" id="GO:0106310">
    <property type="term" value="F:protein serine kinase activity"/>
    <property type="evidence" value="ECO:0007669"/>
    <property type="project" value="RHEA"/>
</dbReference>
<dbReference type="EC" id="2.7.11.1" evidence="3"/>
<evidence type="ECO:0000256" key="8">
    <source>
        <dbReference type="ARBA" id="ARBA00022840"/>
    </source>
</evidence>
<evidence type="ECO:0000256" key="5">
    <source>
        <dbReference type="ARBA" id="ARBA00022679"/>
    </source>
</evidence>